<dbReference type="EMBL" id="LJEY02000167">
    <property type="protein sequence ID" value="OEH15167.1"/>
    <property type="molecule type" value="Genomic_DNA"/>
</dbReference>
<reference evidence="1 4" key="3">
    <citation type="submission" date="2020-06" db="EMBL/GenBank/DDBJ databases">
        <title>REHAB project genomes.</title>
        <authorList>
            <person name="Shaw L.P."/>
        </authorList>
    </citation>
    <scope>NUCLEOTIDE SEQUENCE [LARGE SCALE GENOMIC DNA]</scope>
    <source>
        <strain evidence="1 4">RHBSTW-00074</strain>
    </source>
</reference>
<dbReference type="Proteomes" id="UP000533461">
    <property type="component" value="Unassembled WGS sequence"/>
</dbReference>
<gene>
    <name evidence="2" type="ORF">AN696_0215855</name>
    <name evidence="1" type="ORF">HV056_12400</name>
</gene>
<dbReference type="EMBL" id="JABXRP010000001">
    <property type="protein sequence ID" value="MBA8077338.1"/>
    <property type="molecule type" value="Genomic_DNA"/>
</dbReference>
<reference evidence="2 3" key="1">
    <citation type="submission" date="2016-04" db="EMBL/GenBank/DDBJ databases">
        <authorList>
            <person name="Osei Sekyere J."/>
            <person name="Sivertsen A."/>
            <person name="Pedersen A.T."/>
            <person name="Sundsfjord A."/>
        </authorList>
    </citation>
    <scope>NUCLEOTIDE SEQUENCE [LARGE SCALE GENOMIC DNA]</scope>
    <source>
        <strain evidence="2 3">ST435:939705067</strain>
    </source>
</reference>
<dbReference type="AlphaFoldDB" id="A0A1D3BUJ6"/>
<name>A0A1D3BUJ6_ENTAS</name>
<dbReference type="RefSeq" id="WP_032636365.1">
    <property type="nucleotide sequence ID" value="NZ_JABXQT010000001.1"/>
</dbReference>
<organism evidence="1 4">
    <name type="scientific">Enterobacter asburiae</name>
    <dbReference type="NCBI Taxonomy" id="61645"/>
    <lineage>
        <taxon>Bacteria</taxon>
        <taxon>Pseudomonadati</taxon>
        <taxon>Pseudomonadota</taxon>
        <taxon>Gammaproteobacteria</taxon>
        <taxon>Enterobacterales</taxon>
        <taxon>Enterobacteriaceae</taxon>
        <taxon>Enterobacter</taxon>
        <taxon>Enterobacter cloacae complex</taxon>
    </lineage>
</organism>
<dbReference type="Proteomes" id="UP000050495">
    <property type="component" value="Unassembled WGS sequence"/>
</dbReference>
<accession>A0A1D3BUJ6</accession>
<protein>
    <submittedName>
        <fullName evidence="1">Uncharacterized protein</fullName>
    </submittedName>
</protein>
<evidence type="ECO:0000313" key="1">
    <source>
        <dbReference type="EMBL" id="MBA8077338.1"/>
    </source>
</evidence>
<evidence type="ECO:0000313" key="2">
    <source>
        <dbReference type="EMBL" id="OEH15167.1"/>
    </source>
</evidence>
<sequence>MMKFLRKKKASKPCRTTAKYLFARAFFKNVRPGIQIGVIAGREQVKNYMSGAWWNNNPIITARNIHINWGGIHYDR</sequence>
<evidence type="ECO:0000313" key="4">
    <source>
        <dbReference type="Proteomes" id="UP000533461"/>
    </source>
</evidence>
<proteinExistence type="predicted"/>
<evidence type="ECO:0000313" key="3">
    <source>
        <dbReference type="Proteomes" id="UP000050495"/>
    </source>
</evidence>
<dbReference type="OrthoDB" id="6624714at2"/>
<reference evidence="2" key="2">
    <citation type="journal article" date="2017" name="PLoS ONE">
        <title>Genomic and phenotypic characterisation of fluoroquinolone resistance mechanisms in Enterobacteriaceae in Durban, South Africa.</title>
        <authorList>
            <person name="Osei Sekyere J."/>
            <person name="Amoako D.G."/>
        </authorList>
    </citation>
    <scope>NUCLEOTIDE SEQUENCE</scope>
    <source>
        <strain evidence="2">ST435:939705067</strain>
    </source>
</reference>
<comment type="caution">
    <text evidence="1">The sequence shown here is derived from an EMBL/GenBank/DDBJ whole genome shotgun (WGS) entry which is preliminary data.</text>
</comment>